<dbReference type="RefSeq" id="WP_101621946.1">
    <property type="nucleotide sequence ID" value="NZ_NMWT01000008.1"/>
</dbReference>
<dbReference type="OrthoDB" id="3232902at2"/>
<gene>
    <name evidence="1" type="ORF">Uis4E_0752</name>
</gene>
<evidence type="ECO:0000313" key="1">
    <source>
        <dbReference type="EMBL" id="PLS29174.1"/>
    </source>
</evidence>
<dbReference type="EMBL" id="NMWT01000008">
    <property type="protein sequence ID" value="PLS29174.1"/>
    <property type="molecule type" value="Genomic_DNA"/>
</dbReference>
<organism evidence="1 2">
    <name type="scientific">Bifidobacterium parmae</name>
    <dbReference type="NCBI Taxonomy" id="361854"/>
    <lineage>
        <taxon>Bacteria</taxon>
        <taxon>Bacillati</taxon>
        <taxon>Actinomycetota</taxon>
        <taxon>Actinomycetes</taxon>
        <taxon>Bifidobacteriales</taxon>
        <taxon>Bifidobacteriaceae</taxon>
        <taxon>Bifidobacterium</taxon>
    </lineage>
</organism>
<sequence>MTEQQNPSPEAMRIAGEYTYAVRWDERRLGYTVTCDEVGTWNKPCISNVEDLLEATRRAVARVVDDRVARGMEPPKPLHPGKGRELTERSLRAALERSLDGIPFERSVRSPFTDDERRILETRLRWDDAGMFDMSDDGNVRGFGGIASDGRAGRREPRRLVYSSYQALVAVLIDVAAKQRDLGDCGSAADTDRVRFAVDDEFLGIDMADERAMADATIDHLHRYVAYSRILYEDEPYVRPGLSGEERWRIITGKASMSIMRDLFAMQWRSHVKLMRALHHGWPWADPLMGLPVGWATRFGAELLGDMQRVVDLGLDGFAIEQVEERLGGLRIYFDAGGGDDGGRGSDDGFDVRRTGLAGLMTALLDAYENLSLVTCIDCGSWHDVRLTRGWIRPICRRCALFDAVGRHHPDPEREWDAMTPVADDVTAWTREHVRSLDDPRLSQAHIHRLLEDRGVEHFVA</sequence>
<name>A0A2N5J4M6_9BIFI</name>
<accession>A0A2N5J4M6</accession>
<comment type="caution">
    <text evidence="1">The sequence shown here is derived from an EMBL/GenBank/DDBJ whole genome shotgun (WGS) entry which is preliminary data.</text>
</comment>
<reference evidence="1 2" key="1">
    <citation type="submission" date="2017-07" db="EMBL/GenBank/DDBJ databases">
        <title>Bifidobacterium novel species.</title>
        <authorList>
            <person name="Lugli G.A."/>
            <person name="Milani C."/>
            <person name="Duranti S."/>
            <person name="Mangifesta M."/>
        </authorList>
    </citation>
    <scope>NUCLEOTIDE SEQUENCE [LARGE SCALE GENOMIC DNA]</scope>
    <source>
        <strain evidence="1 2">77</strain>
    </source>
</reference>
<dbReference type="Proteomes" id="UP000235034">
    <property type="component" value="Unassembled WGS sequence"/>
</dbReference>
<keyword evidence="2" id="KW-1185">Reference proteome</keyword>
<dbReference type="AlphaFoldDB" id="A0A2N5J4M6"/>
<evidence type="ECO:0000313" key="2">
    <source>
        <dbReference type="Proteomes" id="UP000235034"/>
    </source>
</evidence>
<proteinExistence type="predicted"/>
<protein>
    <submittedName>
        <fullName evidence="1">Uncharacterized protein</fullName>
    </submittedName>
</protein>